<organism evidence="2 3">
    <name type="scientific">Penicillium roqueforti (strain FM164)</name>
    <dbReference type="NCBI Taxonomy" id="1365484"/>
    <lineage>
        <taxon>Eukaryota</taxon>
        <taxon>Fungi</taxon>
        <taxon>Dikarya</taxon>
        <taxon>Ascomycota</taxon>
        <taxon>Pezizomycotina</taxon>
        <taxon>Eurotiomycetes</taxon>
        <taxon>Eurotiomycetidae</taxon>
        <taxon>Eurotiales</taxon>
        <taxon>Aspergillaceae</taxon>
        <taxon>Penicillium</taxon>
    </lineage>
</organism>
<reference evidence="2" key="1">
    <citation type="journal article" date="2014" name="Nat. Commun.">
        <title>Multiple recent horizontal transfers of a large genomic region in cheese making fungi.</title>
        <authorList>
            <person name="Cheeseman K."/>
            <person name="Ropars J."/>
            <person name="Renault P."/>
            <person name="Dupont J."/>
            <person name="Gouzy J."/>
            <person name="Branca A."/>
            <person name="Abraham A.L."/>
            <person name="Ceppi M."/>
            <person name="Conseiller E."/>
            <person name="Debuchy R."/>
            <person name="Malagnac F."/>
            <person name="Goarin A."/>
            <person name="Silar P."/>
            <person name="Lacoste S."/>
            <person name="Sallet E."/>
            <person name="Bensimon A."/>
            <person name="Giraud T."/>
            <person name="Brygoo Y."/>
        </authorList>
    </citation>
    <scope>NUCLEOTIDE SEQUENCE [LARGE SCALE GENOMIC DNA]</scope>
    <source>
        <strain evidence="2">FM164</strain>
    </source>
</reference>
<name>W6QDA9_PENRF</name>
<dbReference type="AlphaFoldDB" id="W6QDA9"/>
<feature type="region of interest" description="Disordered" evidence="1">
    <location>
        <begin position="61"/>
        <end position="145"/>
    </location>
</feature>
<evidence type="ECO:0000256" key="1">
    <source>
        <dbReference type="SAM" id="MobiDB-lite"/>
    </source>
</evidence>
<gene>
    <name evidence="2" type="ORF">PROQFM164_S01g001398</name>
</gene>
<dbReference type="Proteomes" id="UP000030686">
    <property type="component" value="Unassembled WGS sequence"/>
</dbReference>
<dbReference type="EMBL" id="HG792015">
    <property type="protein sequence ID" value="CDM27587.1"/>
    <property type="molecule type" value="Genomic_DNA"/>
</dbReference>
<dbReference type="OrthoDB" id="4338725at2759"/>
<dbReference type="OMA" id="QEGPHID"/>
<proteinExistence type="predicted"/>
<feature type="compositionally biased region" description="Basic and acidic residues" evidence="1">
    <location>
        <begin position="67"/>
        <end position="79"/>
    </location>
</feature>
<evidence type="ECO:0000313" key="3">
    <source>
        <dbReference type="Proteomes" id="UP000030686"/>
    </source>
</evidence>
<feature type="compositionally biased region" description="Polar residues" evidence="1">
    <location>
        <begin position="89"/>
        <end position="113"/>
    </location>
</feature>
<accession>W6QDA9</accession>
<sequence>MRQQCEVDEINIILPEFLINYPDLYFIKYLDPFSSDAIDKLERQRLFFPIHQFSLDRQANFRVKSQTKRDSQPTRDLLHKARKRHRVGSGTNSNLDGPSLNPILSANVQLQTTSKEDPNRSNSNISDQERASLSRNPSPKGFPHQVTYDHRLRLISPDPHYTVHRRQTAYSLPQIHQDDSHRSSTMINDHYRPGGQVDIIRQTISPAILPLEPSPSFTDHQSPLHFRQATIGSLEQDLPTSSRIQGSTISEMLNISNTAVYNKVILPPIGRTGVANRLHGNLATSDSSQELHSQFTPSNQSFISRYPSQYSTAGQGTQYTGVGKPQVVNTSLYSHNILSSLLFKEQEGPHIDTEPQRVNTSLQSHYILHDLLDQFEQSQ</sequence>
<evidence type="ECO:0000313" key="2">
    <source>
        <dbReference type="EMBL" id="CDM27587.1"/>
    </source>
</evidence>
<keyword evidence="3" id="KW-1185">Reference proteome</keyword>
<protein>
    <submittedName>
        <fullName evidence="2">Uncharacterized protein</fullName>
    </submittedName>
</protein>